<evidence type="ECO:0000256" key="3">
    <source>
        <dbReference type="ARBA" id="ARBA00022989"/>
    </source>
</evidence>
<feature type="transmembrane region" description="Helical" evidence="6">
    <location>
        <begin position="12"/>
        <end position="37"/>
    </location>
</feature>
<sequence length="404" mass="46252">MQQSLQSLLAIIPISGLIAGLSLGITIPLFLATSLYLIKNQVKIHFVKFRIEIIFFTLLCISSVWSTKPLASLMSFLAVLSISVVIYILITNVDLLINKLRIKDINLTIGLVGALLLFYIELISNGFISTLFRKTFQTKDSYDFYLHYLDRGCALLALFTWVVIASLIGSKKNIQAVVVYFVVLFTLGISDNLAAFISFFVGGIVFLVTRYRFFANPKLLSSLLILFTFIFISIIALTNPHTLVEKAEFLPISAKHRLFIWDHSIQKIAQKPFIGWGHGASRNFENADEGFIEYEGQKLSLFPTHPHNNIIQILLENGTIGLIIYLMLLCKYLFCWNNVFLQHQSKQLRNIRSTGFACFWSCLIISMISFNMWQNWFLCSYLWIALMLYFVARQVILYALQDKR</sequence>
<dbReference type="InterPro" id="IPR007016">
    <property type="entry name" value="O-antigen_ligase-rel_domated"/>
</dbReference>
<dbReference type="GO" id="GO:0016874">
    <property type="term" value="F:ligase activity"/>
    <property type="evidence" value="ECO:0007669"/>
    <property type="project" value="UniProtKB-KW"/>
</dbReference>
<dbReference type="RefSeq" id="WP_322776478.1">
    <property type="nucleotide sequence ID" value="NZ_JARJFB010000028.1"/>
</dbReference>
<accession>A0ABU5NBM2</accession>
<evidence type="ECO:0000256" key="6">
    <source>
        <dbReference type="SAM" id="Phobius"/>
    </source>
</evidence>
<gene>
    <name evidence="8" type="ORF">Megvenef_00540</name>
</gene>
<proteinExistence type="inferred from homology"/>
<organism evidence="8 9">
    <name type="scientific">Candidatus Megaera venefica</name>
    <dbReference type="NCBI Taxonomy" id="2055910"/>
    <lineage>
        <taxon>Bacteria</taxon>
        <taxon>Pseudomonadati</taxon>
        <taxon>Pseudomonadota</taxon>
        <taxon>Alphaproteobacteria</taxon>
        <taxon>Rickettsiales</taxon>
        <taxon>Rickettsiaceae</taxon>
        <taxon>Candidatus Megaera</taxon>
    </lineage>
</organism>
<name>A0ABU5NBM2_9RICK</name>
<comment type="caution">
    <text evidence="8">The sequence shown here is derived from an EMBL/GenBank/DDBJ whole genome shotgun (WGS) entry which is preliminary data.</text>
</comment>
<feature type="transmembrane region" description="Helical" evidence="6">
    <location>
        <begin position="105"/>
        <end position="128"/>
    </location>
</feature>
<feature type="transmembrane region" description="Helical" evidence="6">
    <location>
        <begin position="49"/>
        <end position="67"/>
    </location>
</feature>
<reference evidence="8 9" key="1">
    <citation type="submission" date="2023-03" db="EMBL/GenBank/DDBJ databases">
        <title>Host association and intracellularity evolved multiple times independently in the Rickettsiales.</title>
        <authorList>
            <person name="Castelli M."/>
            <person name="Nardi T."/>
            <person name="Gammuto L."/>
            <person name="Bellinzona G."/>
            <person name="Sabaneyeva E."/>
            <person name="Potekhin A."/>
            <person name="Serra V."/>
            <person name="Petroni G."/>
            <person name="Sassera D."/>
        </authorList>
    </citation>
    <scope>NUCLEOTIDE SEQUENCE [LARGE SCALE GENOMIC DNA]</scope>
    <source>
        <strain evidence="8 9">Sr 2-6</strain>
    </source>
</reference>
<dbReference type="PANTHER" id="PTHR37422:SF13">
    <property type="entry name" value="LIPOPOLYSACCHARIDE BIOSYNTHESIS PROTEIN PA4999-RELATED"/>
    <property type="match status" value="1"/>
</dbReference>
<protein>
    <submittedName>
        <fullName evidence="8">O-antigen ligase family protein</fullName>
    </submittedName>
</protein>
<keyword evidence="8" id="KW-0436">Ligase</keyword>
<evidence type="ECO:0000256" key="4">
    <source>
        <dbReference type="ARBA" id="ARBA00023136"/>
    </source>
</evidence>
<dbReference type="PANTHER" id="PTHR37422">
    <property type="entry name" value="TEICHURONIC ACID BIOSYNTHESIS PROTEIN TUAE"/>
    <property type="match status" value="1"/>
</dbReference>
<evidence type="ECO:0000313" key="9">
    <source>
        <dbReference type="Proteomes" id="UP001291687"/>
    </source>
</evidence>
<dbReference type="Pfam" id="PF04932">
    <property type="entry name" value="Wzy_C"/>
    <property type="match status" value="1"/>
</dbReference>
<feature type="transmembrane region" description="Helical" evidence="6">
    <location>
        <begin position="73"/>
        <end position="93"/>
    </location>
</feature>
<feature type="transmembrane region" description="Helical" evidence="6">
    <location>
        <begin position="174"/>
        <end position="190"/>
    </location>
</feature>
<dbReference type="EMBL" id="JARJFB010000028">
    <property type="protein sequence ID" value="MEA0970574.1"/>
    <property type="molecule type" value="Genomic_DNA"/>
</dbReference>
<feature type="transmembrane region" description="Helical" evidence="6">
    <location>
        <begin position="355"/>
        <end position="374"/>
    </location>
</feature>
<feature type="transmembrane region" description="Helical" evidence="6">
    <location>
        <begin position="148"/>
        <end position="167"/>
    </location>
</feature>
<keyword evidence="9" id="KW-1185">Reference proteome</keyword>
<evidence type="ECO:0000259" key="7">
    <source>
        <dbReference type="Pfam" id="PF04932"/>
    </source>
</evidence>
<feature type="transmembrane region" description="Helical" evidence="6">
    <location>
        <begin position="310"/>
        <end position="334"/>
    </location>
</feature>
<feature type="transmembrane region" description="Helical" evidence="6">
    <location>
        <begin position="196"/>
        <end position="213"/>
    </location>
</feature>
<keyword evidence="2 6" id="KW-0812">Transmembrane</keyword>
<comment type="subcellular location">
    <subcellularLocation>
        <location evidence="1">Membrane</location>
        <topology evidence="1">Multi-pass membrane protein</topology>
    </subcellularLocation>
</comment>
<feature type="transmembrane region" description="Helical" evidence="6">
    <location>
        <begin position="220"/>
        <end position="238"/>
    </location>
</feature>
<evidence type="ECO:0000256" key="5">
    <source>
        <dbReference type="ARBA" id="ARBA00046321"/>
    </source>
</evidence>
<feature type="transmembrane region" description="Helical" evidence="6">
    <location>
        <begin position="380"/>
        <end position="400"/>
    </location>
</feature>
<comment type="similarity">
    <text evidence="5">Belongs to the O-antigen ligase family.</text>
</comment>
<keyword evidence="3 6" id="KW-1133">Transmembrane helix</keyword>
<dbReference type="Proteomes" id="UP001291687">
    <property type="component" value="Unassembled WGS sequence"/>
</dbReference>
<evidence type="ECO:0000313" key="8">
    <source>
        <dbReference type="EMBL" id="MEA0970574.1"/>
    </source>
</evidence>
<evidence type="ECO:0000256" key="1">
    <source>
        <dbReference type="ARBA" id="ARBA00004141"/>
    </source>
</evidence>
<feature type="domain" description="O-antigen ligase-related" evidence="7">
    <location>
        <begin position="180"/>
        <end position="326"/>
    </location>
</feature>
<dbReference type="InterPro" id="IPR051533">
    <property type="entry name" value="WaaL-like"/>
</dbReference>
<keyword evidence="4 6" id="KW-0472">Membrane</keyword>
<evidence type="ECO:0000256" key="2">
    <source>
        <dbReference type="ARBA" id="ARBA00022692"/>
    </source>
</evidence>